<dbReference type="InterPro" id="IPR002641">
    <property type="entry name" value="PNPLA_dom"/>
</dbReference>
<keyword evidence="4" id="KW-0472">Membrane</keyword>
<dbReference type="PROSITE" id="PS51257">
    <property type="entry name" value="PROKAR_LIPOPROTEIN"/>
    <property type="match status" value="1"/>
</dbReference>
<keyword evidence="4" id="KW-0812">Transmembrane</keyword>
<gene>
    <name evidence="6" type="ORF">H0921_09245</name>
</gene>
<dbReference type="Proteomes" id="UP000542342">
    <property type="component" value="Unassembled WGS sequence"/>
</dbReference>
<keyword evidence="1" id="KW-0443">Lipid metabolism</keyword>
<feature type="domain" description="PNPLA" evidence="5">
    <location>
        <begin position="90"/>
        <end position="278"/>
    </location>
</feature>
<feature type="short sequence motif" description="GXSXG" evidence="2">
    <location>
        <begin position="123"/>
        <end position="127"/>
    </location>
</feature>
<dbReference type="GO" id="GO:0006629">
    <property type="term" value="P:lipid metabolic process"/>
    <property type="evidence" value="ECO:0007669"/>
    <property type="project" value="UniProtKB-KW"/>
</dbReference>
<accession>A0A7V9ABT2</accession>
<feature type="short sequence motif" description="GXGXXG" evidence="2">
    <location>
        <begin position="94"/>
        <end position="99"/>
    </location>
</feature>
<evidence type="ECO:0000313" key="6">
    <source>
        <dbReference type="EMBL" id="MBA2226343.1"/>
    </source>
</evidence>
<dbReference type="Pfam" id="PF01734">
    <property type="entry name" value="Patatin"/>
    <property type="match status" value="1"/>
</dbReference>
<keyword evidence="7" id="KW-1185">Reference proteome</keyword>
<dbReference type="InterPro" id="IPR016035">
    <property type="entry name" value="Acyl_Trfase/lysoPLipase"/>
</dbReference>
<proteinExistence type="predicted"/>
<feature type="region of interest" description="Disordered" evidence="3">
    <location>
        <begin position="385"/>
        <end position="409"/>
    </location>
</feature>
<comment type="caution">
    <text evidence="6">The sequence shown here is derived from an EMBL/GenBank/DDBJ whole genome shotgun (WGS) entry which is preliminary data.</text>
</comment>
<dbReference type="EMBL" id="JACEFB010000005">
    <property type="protein sequence ID" value="MBA2226343.1"/>
    <property type="molecule type" value="Genomic_DNA"/>
</dbReference>
<evidence type="ECO:0000259" key="5">
    <source>
        <dbReference type="PROSITE" id="PS51635"/>
    </source>
</evidence>
<evidence type="ECO:0000313" key="7">
    <source>
        <dbReference type="Proteomes" id="UP000542342"/>
    </source>
</evidence>
<evidence type="ECO:0000256" key="3">
    <source>
        <dbReference type="SAM" id="MobiDB-lite"/>
    </source>
</evidence>
<dbReference type="AlphaFoldDB" id="A0A7V9ABT2"/>
<sequence length="409" mass="43888">MAAKPRHQPKGVMSYGTAAQLVVIGVGAALVGCWRTEIHPPPLAIIEQPWLNVGPTSPSRDGDVETVVGLSQVLAGEAPKRAAGRPLNILVLSGGGKYGAFTAGVLVGWTASGQRPVFDVATGISSGAIVATLAFLGPKYDDKLRNGFTTLRRSDLFVWRPIRGLIRGTGLMSAAPLEELLAREITPELMSELQQAYHDGRRLYIGTGNILTNRFTVWDLTAIASSGRPDAPVLVRKILLASSAVPGVVAPVEFDVEVNGVRYRELHADAGNMAQAFVRTTGPIPAGSTIWVLSAGKVYRDPLKDRPRVFGLLGGGVSNALYALFRSDLIKLYALCAVTGSQFRLIALPQDFPAETSSFAFDPEELQRMFWLGYQMAASGQDWRSVPPDTLPGEASPPRTGFQFVTPRP</sequence>
<evidence type="ECO:0000256" key="1">
    <source>
        <dbReference type="ARBA" id="ARBA00023098"/>
    </source>
</evidence>
<name>A0A7V9ABT2_9BACT</name>
<dbReference type="RefSeq" id="WP_194537777.1">
    <property type="nucleotide sequence ID" value="NZ_JACEFB010000005.1"/>
</dbReference>
<feature type="transmembrane region" description="Helical" evidence="4">
    <location>
        <begin position="12"/>
        <end position="32"/>
    </location>
</feature>
<organism evidence="6 7">
    <name type="scientific">Thermogemmata fonticola</name>
    <dbReference type="NCBI Taxonomy" id="2755323"/>
    <lineage>
        <taxon>Bacteria</taxon>
        <taxon>Pseudomonadati</taxon>
        <taxon>Planctomycetota</taxon>
        <taxon>Planctomycetia</taxon>
        <taxon>Gemmatales</taxon>
        <taxon>Gemmataceae</taxon>
        <taxon>Thermogemmata</taxon>
    </lineage>
</organism>
<reference evidence="6 7" key="1">
    <citation type="submission" date="2020-07" db="EMBL/GenBank/DDBJ databases">
        <title>Thermogemmata thermophila gen. nov., sp. nov., a novel moderate thermophilic planctomycete from a Kamchatka hot spring.</title>
        <authorList>
            <person name="Elcheninov A.G."/>
            <person name="Podosokorskaya O.A."/>
            <person name="Kovaleva O.L."/>
            <person name="Novikov A."/>
            <person name="Bonch-Osmolovskaya E.A."/>
            <person name="Toshchakov S.V."/>
            <person name="Kublanov I.V."/>
        </authorList>
    </citation>
    <scope>NUCLEOTIDE SEQUENCE [LARGE SCALE GENOMIC DNA]</scope>
    <source>
        <strain evidence="6 7">2918</strain>
    </source>
</reference>
<evidence type="ECO:0000256" key="2">
    <source>
        <dbReference type="PROSITE-ProRule" id="PRU01161"/>
    </source>
</evidence>
<dbReference type="SUPFAM" id="SSF52151">
    <property type="entry name" value="FabD/lysophospholipase-like"/>
    <property type="match status" value="1"/>
</dbReference>
<keyword evidence="4" id="KW-1133">Transmembrane helix</keyword>
<protein>
    <submittedName>
        <fullName evidence="6">Patatin-like phospholipase family protein</fullName>
    </submittedName>
</protein>
<dbReference type="PROSITE" id="PS51635">
    <property type="entry name" value="PNPLA"/>
    <property type="match status" value="1"/>
</dbReference>
<evidence type="ECO:0000256" key="4">
    <source>
        <dbReference type="SAM" id="Phobius"/>
    </source>
</evidence>
<dbReference type="Gene3D" id="3.40.1090.10">
    <property type="entry name" value="Cytosolic phospholipase A2 catalytic domain"/>
    <property type="match status" value="1"/>
</dbReference>
<comment type="caution">
    <text evidence="2">Lacks conserved residue(s) required for the propagation of feature annotation.</text>
</comment>